<evidence type="ECO:0000256" key="7">
    <source>
        <dbReference type="SAM" id="Phobius"/>
    </source>
</evidence>
<dbReference type="EMBL" id="JACSQE010000001">
    <property type="protein sequence ID" value="MBD7997403.1"/>
    <property type="molecule type" value="Genomic_DNA"/>
</dbReference>
<evidence type="ECO:0000256" key="2">
    <source>
        <dbReference type="ARBA" id="ARBA00022475"/>
    </source>
</evidence>
<proteinExistence type="predicted"/>
<evidence type="ECO:0000256" key="1">
    <source>
        <dbReference type="ARBA" id="ARBA00004651"/>
    </source>
</evidence>
<evidence type="ECO:0000313" key="10">
    <source>
        <dbReference type="Proteomes" id="UP000633601"/>
    </source>
</evidence>
<evidence type="ECO:0000256" key="3">
    <source>
        <dbReference type="ARBA" id="ARBA00022692"/>
    </source>
</evidence>
<dbReference type="NCBIfam" id="TIGR03954">
    <property type="entry name" value="integ_memb_HG"/>
    <property type="match status" value="1"/>
</dbReference>
<dbReference type="PANTHER" id="PTHR40077">
    <property type="entry name" value="MEMBRANE PROTEIN-RELATED"/>
    <property type="match status" value="1"/>
</dbReference>
<comment type="caution">
    <text evidence="9">The sequence shown here is derived from an EMBL/GenBank/DDBJ whole genome shotgun (WGS) entry which is preliminary data.</text>
</comment>
<evidence type="ECO:0000256" key="5">
    <source>
        <dbReference type="ARBA" id="ARBA00023136"/>
    </source>
</evidence>
<feature type="transmembrane region" description="Helical" evidence="7">
    <location>
        <begin position="106"/>
        <end position="125"/>
    </location>
</feature>
<feature type="domain" description="DUF3817" evidence="8">
    <location>
        <begin position="44"/>
        <end position="131"/>
    </location>
</feature>
<keyword evidence="10" id="KW-1185">Reference proteome</keyword>
<feature type="transmembrane region" description="Helical" evidence="7">
    <location>
        <begin position="45"/>
        <end position="67"/>
    </location>
</feature>
<dbReference type="PANTHER" id="PTHR40077:SF1">
    <property type="entry name" value="MEMBRANE PROTEIN"/>
    <property type="match status" value="1"/>
</dbReference>
<feature type="region of interest" description="Disordered" evidence="6">
    <location>
        <begin position="1"/>
        <end position="35"/>
    </location>
</feature>
<dbReference type="Proteomes" id="UP000633601">
    <property type="component" value="Unassembled WGS sequence"/>
</dbReference>
<keyword evidence="2" id="KW-1003">Cell membrane</keyword>
<dbReference type="InterPro" id="IPR023845">
    <property type="entry name" value="DUF3817_TM"/>
</dbReference>
<dbReference type="Pfam" id="PF12823">
    <property type="entry name" value="DUF3817"/>
    <property type="match status" value="1"/>
</dbReference>
<evidence type="ECO:0000313" key="9">
    <source>
        <dbReference type="EMBL" id="MBD7997403.1"/>
    </source>
</evidence>
<feature type="transmembrane region" description="Helical" evidence="7">
    <location>
        <begin position="79"/>
        <end position="100"/>
    </location>
</feature>
<organism evidence="9 10">
    <name type="scientific">Oerskovia gallyi</name>
    <dbReference type="NCBI Taxonomy" id="2762226"/>
    <lineage>
        <taxon>Bacteria</taxon>
        <taxon>Bacillati</taxon>
        <taxon>Actinomycetota</taxon>
        <taxon>Actinomycetes</taxon>
        <taxon>Micrococcales</taxon>
        <taxon>Cellulomonadaceae</taxon>
        <taxon>Oerskovia</taxon>
    </lineage>
</organism>
<keyword evidence="3 7" id="KW-0812">Transmembrane</keyword>
<evidence type="ECO:0000259" key="8">
    <source>
        <dbReference type="Pfam" id="PF12823"/>
    </source>
</evidence>
<accession>A0ABR8UXX7</accession>
<comment type="subcellular location">
    <subcellularLocation>
        <location evidence="1">Cell membrane</location>
        <topology evidence="1">Multi-pass membrane protein</topology>
    </subcellularLocation>
</comment>
<keyword evidence="5 7" id="KW-0472">Membrane</keyword>
<protein>
    <submittedName>
        <fullName evidence="9">DUF3817 domain-containing protein</fullName>
    </submittedName>
</protein>
<name>A0ABR8UXX7_9CELL</name>
<evidence type="ECO:0000256" key="4">
    <source>
        <dbReference type="ARBA" id="ARBA00022989"/>
    </source>
</evidence>
<evidence type="ECO:0000256" key="6">
    <source>
        <dbReference type="SAM" id="MobiDB-lite"/>
    </source>
</evidence>
<keyword evidence="4 7" id="KW-1133">Transmembrane helix</keyword>
<gene>
    <name evidence="9" type="ORF">H9640_02385</name>
</gene>
<sequence>MAPVTSRTAAPVPDAAPTSAALESSSETPSAPEVPTASHHWTVRAFRVVAIAEAFSWAGLLVGMYVKWVAEASEIGVKIFGPVHGGLVVAYVALALVVAVRQRWSLLTVFFALAATLPPFLTVFFDRWAHRSGRYEERASA</sequence>
<reference evidence="9 10" key="1">
    <citation type="submission" date="2020-08" db="EMBL/GenBank/DDBJ databases">
        <title>A Genomic Blueprint of the Chicken Gut Microbiome.</title>
        <authorList>
            <person name="Gilroy R."/>
            <person name="Ravi A."/>
            <person name="Getino M."/>
            <person name="Pursley I."/>
            <person name="Horton D.L."/>
            <person name="Alikhan N.-F."/>
            <person name="Baker D."/>
            <person name="Gharbi K."/>
            <person name="Hall N."/>
            <person name="Watson M."/>
            <person name="Adriaenssens E.M."/>
            <person name="Foster-Nyarko E."/>
            <person name="Jarju S."/>
            <person name="Secka A."/>
            <person name="Antonio M."/>
            <person name="Oren A."/>
            <person name="Chaudhuri R."/>
            <person name="La Ragione R.M."/>
            <person name="Hildebrand F."/>
            <person name="Pallen M.J."/>
        </authorList>
    </citation>
    <scope>NUCLEOTIDE SEQUENCE [LARGE SCALE GENOMIC DNA]</scope>
    <source>
        <strain evidence="9 10">Sa2CUA8</strain>
    </source>
</reference>